<comment type="caution">
    <text evidence="8">The sequence shown here is derived from an EMBL/GenBank/DDBJ whole genome shotgun (WGS) entry which is preliminary data.</text>
</comment>
<comment type="subcellular location">
    <subcellularLocation>
        <location evidence="1">Membrane</location>
        <topology evidence="1">Multi-pass membrane protein</topology>
    </subcellularLocation>
</comment>
<evidence type="ECO:0000256" key="6">
    <source>
        <dbReference type="SAM" id="MobiDB-lite"/>
    </source>
</evidence>
<reference evidence="8 9" key="1">
    <citation type="journal article" date="2015" name="Genome Biol. Evol.">
        <title>The genome of winter moth (Operophtera brumata) provides a genomic perspective on sexual dimorphism and phenology.</title>
        <authorList>
            <person name="Derks M.F."/>
            <person name="Smit S."/>
            <person name="Salis L."/>
            <person name="Schijlen E."/>
            <person name="Bossers A."/>
            <person name="Mateman C."/>
            <person name="Pijl A.S."/>
            <person name="de Ridder D."/>
            <person name="Groenen M.A."/>
            <person name="Visser M.E."/>
            <person name="Megens H.J."/>
        </authorList>
    </citation>
    <scope>NUCLEOTIDE SEQUENCE [LARGE SCALE GENOMIC DNA]</scope>
    <source>
        <strain evidence="8">WM2013NL</strain>
        <tissue evidence="8">Head and thorax</tissue>
    </source>
</reference>
<dbReference type="InterPro" id="IPR018787">
    <property type="entry name" value="DUF2371_TMEM200"/>
</dbReference>
<comment type="similarity">
    <text evidence="2">Belongs to the TMEM200 family.</text>
</comment>
<gene>
    <name evidence="8" type="ORF">OBRU01_05922</name>
</gene>
<evidence type="ECO:0000256" key="4">
    <source>
        <dbReference type="ARBA" id="ARBA00022989"/>
    </source>
</evidence>
<evidence type="ECO:0000313" key="9">
    <source>
        <dbReference type="Proteomes" id="UP000037510"/>
    </source>
</evidence>
<feature type="region of interest" description="Disordered" evidence="6">
    <location>
        <begin position="156"/>
        <end position="175"/>
    </location>
</feature>
<proteinExistence type="inferred from homology"/>
<evidence type="ECO:0000256" key="2">
    <source>
        <dbReference type="ARBA" id="ARBA00005308"/>
    </source>
</evidence>
<evidence type="ECO:0000256" key="3">
    <source>
        <dbReference type="ARBA" id="ARBA00022692"/>
    </source>
</evidence>
<feature type="region of interest" description="Disordered" evidence="6">
    <location>
        <begin position="1"/>
        <end position="26"/>
    </location>
</feature>
<accession>A0A0L7LLD1</accession>
<dbReference type="GO" id="GO:0016020">
    <property type="term" value="C:membrane"/>
    <property type="evidence" value="ECO:0007669"/>
    <property type="project" value="UniProtKB-SubCell"/>
</dbReference>
<dbReference type="AlphaFoldDB" id="A0A0L7LLD1"/>
<dbReference type="PANTHER" id="PTHR31815:SF1">
    <property type="entry name" value="TRANSMEMBRANE PROTEIN 200C"/>
    <property type="match status" value="1"/>
</dbReference>
<evidence type="ECO:0000256" key="7">
    <source>
        <dbReference type="SAM" id="Phobius"/>
    </source>
</evidence>
<name>A0A0L7LLD1_OPEBR</name>
<organism evidence="8 9">
    <name type="scientific">Operophtera brumata</name>
    <name type="common">Winter moth</name>
    <name type="synonym">Phalaena brumata</name>
    <dbReference type="NCBI Taxonomy" id="104452"/>
    <lineage>
        <taxon>Eukaryota</taxon>
        <taxon>Metazoa</taxon>
        <taxon>Ecdysozoa</taxon>
        <taxon>Arthropoda</taxon>
        <taxon>Hexapoda</taxon>
        <taxon>Insecta</taxon>
        <taxon>Pterygota</taxon>
        <taxon>Neoptera</taxon>
        <taxon>Endopterygota</taxon>
        <taxon>Lepidoptera</taxon>
        <taxon>Glossata</taxon>
        <taxon>Ditrysia</taxon>
        <taxon>Geometroidea</taxon>
        <taxon>Geometridae</taxon>
        <taxon>Larentiinae</taxon>
        <taxon>Operophtera</taxon>
    </lineage>
</organism>
<keyword evidence="4 7" id="KW-1133">Transmembrane helix</keyword>
<feature type="compositionally biased region" description="Polar residues" evidence="6">
    <location>
        <begin position="162"/>
        <end position="175"/>
    </location>
</feature>
<keyword evidence="3 7" id="KW-0812">Transmembrane</keyword>
<sequence length="175" mass="19370">MEWLESGRDSSMRRARSVTGPLRRAHPASGATWNVQVVRGKMSSQCLWHACRALSAGLLLMLLGSAMAVIGYYADILSVDQEIRGNATVSVKDEARGFHLNNLSYVGPIVMGFGALMRTVSRINVDQYESKWQFENALKSLDSCWSTIDTLHWEIEGETADTRPNSPSMKSSTTN</sequence>
<feature type="transmembrane region" description="Helical" evidence="7">
    <location>
        <begin position="51"/>
        <end position="74"/>
    </location>
</feature>
<dbReference type="STRING" id="104452.A0A0L7LLD1"/>
<feature type="compositionally biased region" description="Basic and acidic residues" evidence="6">
    <location>
        <begin position="1"/>
        <end position="12"/>
    </location>
</feature>
<evidence type="ECO:0000256" key="5">
    <source>
        <dbReference type="ARBA" id="ARBA00023136"/>
    </source>
</evidence>
<dbReference type="Proteomes" id="UP000037510">
    <property type="component" value="Unassembled WGS sequence"/>
</dbReference>
<protein>
    <submittedName>
        <fullName evidence="8">Uncharacterized protein</fullName>
    </submittedName>
</protein>
<dbReference type="EMBL" id="JTDY01000642">
    <property type="protein sequence ID" value="KOB76368.1"/>
    <property type="molecule type" value="Genomic_DNA"/>
</dbReference>
<dbReference type="PANTHER" id="PTHR31815">
    <property type="entry name" value="AGAP005329-PA"/>
    <property type="match status" value="1"/>
</dbReference>
<keyword evidence="9" id="KW-1185">Reference proteome</keyword>
<evidence type="ECO:0000313" key="8">
    <source>
        <dbReference type="EMBL" id="KOB76368.1"/>
    </source>
</evidence>
<keyword evidence="5 7" id="KW-0472">Membrane</keyword>
<evidence type="ECO:0000256" key="1">
    <source>
        <dbReference type="ARBA" id="ARBA00004141"/>
    </source>
</evidence>